<keyword evidence="3" id="KW-1185">Reference proteome</keyword>
<keyword evidence="1" id="KW-1133">Transmembrane helix</keyword>
<proteinExistence type="predicted"/>
<keyword evidence="1" id="KW-0472">Membrane</keyword>
<protein>
    <submittedName>
        <fullName evidence="2">Uncharacterized protein</fullName>
    </submittedName>
</protein>
<comment type="caution">
    <text evidence="2">The sequence shown here is derived from an EMBL/GenBank/DDBJ whole genome shotgun (WGS) entry which is preliminary data.</text>
</comment>
<feature type="transmembrane region" description="Helical" evidence="1">
    <location>
        <begin position="55"/>
        <end position="82"/>
    </location>
</feature>
<gene>
    <name evidence="2" type="ORF">T10_361</name>
</gene>
<evidence type="ECO:0000313" key="2">
    <source>
        <dbReference type="EMBL" id="KRZ73291.1"/>
    </source>
</evidence>
<keyword evidence="1" id="KW-0812">Transmembrane</keyword>
<feature type="transmembrane region" description="Helical" evidence="1">
    <location>
        <begin position="120"/>
        <end position="146"/>
    </location>
</feature>
<dbReference type="EMBL" id="JYDO01000065">
    <property type="protein sequence ID" value="KRZ73291.1"/>
    <property type="molecule type" value="Genomic_DNA"/>
</dbReference>
<dbReference type="Proteomes" id="UP000054843">
    <property type="component" value="Unassembled WGS sequence"/>
</dbReference>
<evidence type="ECO:0000256" key="1">
    <source>
        <dbReference type="SAM" id="Phobius"/>
    </source>
</evidence>
<reference evidence="2 3" key="1">
    <citation type="submission" date="2015-01" db="EMBL/GenBank/DDBJ databases">
        <title>Evolution of Trichinella species and genotypes.</title>
        <authorList>
            <person name="Korhonen P.K."/>
            <person name="Edoardo P."/>
            <person name="Giuseppe L.R."/>
            <person name="Gasser R.B."/>
        </authorList>
    </citation>
    <scope>NUCLEOTIDE SEQUENCE [LARGE SCALE GENOMIC DNA]</scope>
    <source>
        <strain evidence="2">ISS1980</strain>
    </source>
</reference>
<accession>A0A0V1MNB6</accession>
<evidence type="ECO:0000313" key="3">
    <source>
        <dbReference type="Proteomes" id="UP000054843"/>
    </source>
</evidence>
<name>A0A0V1MNB6_9BILA</name>
<sequence length="237" mass="27699">MTGEKLGTEMANEMPIWALIIHVRCVTMNNSKSNLYPQDLLSDVKMYKSFRRSNYIYSWLFWYEDILLLMFIFFSFDCFVYYTNSSASGRLLHNRFDYSSNISSSSSRRRSSSSSISKRLILLILQTSSCANIISSLIKMRCYFICKSFMMVMFMREREREEKRASEREGERENKRLAYARAHLGCRLETIWLITMQKAAKITLARLAHCSGMIDGFPLNMQQRADGKRNFSELSNG</sequence>
<organism evidence="2 3">
    <name type="scientific">Trichinella papuae</name>
    <dbReference type="NCBI Taxonomy" id="268474"/>
    <lineage>
        <taxon>Eukaryota</taxon>
        <taxon>Metazoa</taxon>
        <taxon>Ecdysozoa</taxon>
        <taxon>Nematoda</taxon>
        <taxon>Enoplea</taxon>
        <taxon>Dorylaimia</taxon>
        <taxon>Trichinellida</taxon>
        <taxon>Trichinellidae</taxon>
        <taxon>Trichinella</taxon>
    </lineage>
</organism>
<dbReference type="AlphaFoldDB" id="A0A0V1MNB6"/>